<proteinExistence type="predicted"/>
<organism evidence="1 2">
    <name type="scientific">Candidatus Portnoybacteria bacterium CG11_big_fil_rev_8_21_14_0_20_40_15</name>
    <dbReference type="NCBI Taxonomy" id="1974817"/>
    <lineage>
        <taxon>Bacteria</taxon>
        <taxon>Candidatus Portnoyibacteriota</taxon>
    </lineage>
</organism>
<name>A0A2H0KTN6_9BACT</name>
<accession>A0A2H0KTN6</accession>
<dbReference type="Proteomes" id="UP000229317">
    <property type="component" value="Unassembled WGS sequence"/>
</dbReference>
<dbReference type="AlphaFoldDB" id="A0A2H0KTN6"/>
<feature type="non-terminal residue" evidence="1">
    <location>
        <position position="1"/>
    </location>
</feature>
<protein>
    <submittedName>
        <fullName evidence="1">Uncharacterized protein</fullName>
    </submittedName>
</protein>
<gene>
    <name evidence="1" type="ORF">COV84_00990</name>
</gene>
<reference evidence="1 2" key="1">
    <citation type="submission" date="2017-09" db="EMBL/GenBank/DDBJ databases">
        <title>Depth-based differentiation of microbial function through sediment-hosted aquifers and enrichment of novel symbionts in the deep terrestrial subsurface.</title>
        <authorList>
            <person name="Probst A.J."/>
            <person name="Ladd B."/>
            <person name="Jarett J.K."/>
            <person name="Geller-Mcgrath D.E."/>
            <person name="Sieber C.M."/>
            <person name="Emerson J.B."/>
            <person name="Anantharaman K."/>
            <person name="Thomas B.C."/>
            <person name="Malmstrom R."/>
            <person name="Stieglmeier M."/>
            <person name="Klingl A."/>
            <person name="Woyke T."/>
            <person name="Ryan C.M."/>
            <person name="Banfield J.F."/>
        </authorList>
    </citation>
    <scope>NUCLEOTIDE SEQUENCE [LARGE SCALE GENOMIC DNA]</scope>
    <source>
        <strain evidence="1">CG11_big_fil_rev_8_21_14_0_20_40_15</strain>
    </source>
</reference>
<evidence type="ECO:0000313" key="2">
    <source>
        <dbReference type="Proteomes" id="UP000229317"/>
    </source>
</evidence>
<comment type="caution">
    <text evidence="1">The sequence shown here is derived from an EMBL/GenBank/DDBJ whole genome shotgun (WGS) entry which is preliminary data.</text>
</comment>
<dbReference type="EMBL" id="PCVO01000016">
    <property type="protein sequence ID" value="PIQ75476.1"/>
    <property type="molecule type" value="Genomic_DNA"/>
</dbReference>
<evidence type="ECO:0000313" key="1">
    <source>
        <dbReference type="EMBL" id="PIQ75476.1"/>
    </source>
</evidence>
<sequence length="65" mass="7769">LPRSKPKALLWGPPELKSFSKFSVRIFLEKSSDFVQRSEPVFSYQNLRFSRQSFDFILIIRYNLL</sequence>